<protein>
    <submittedName>
        <fullName evidence="2">Uncharacterized protein</fullName>
    </submittedName>
</protein>
<dbReference type="AlphaFoldDB" id="A0A7J6TL59"/>
<evidence type="ECO:0000313" key="2">
    <source>
        <dbReference type="EMBL" id="KAF4745993.1"/>
    </source>
</evidence>
<comment type="caution">
    <text evidence="2">The sequence shown here is derived from an EMBL/GenBank/DDBJ whole genome shotgun (WGS) entry which is preliminary data.</text>
</comment>
<reference evidence="3 4" key="1">
    <citation type="submission" date="2020-04" db="EMBL/GenBank/DDBJ databases">
        <title>Perkinsus olseni comparative genomics.</title>
        <authorList>
            <person name="Bogema D.R."/>
        </authorList>
    </citation>
    <scope>NUCLEOTIDE SEQUENCE [LARGE SCALE GENOMIC DNA]</scope>
    <source>
        <strain evidence="1">ATCC PRA-205</strain>
        <strain evidence="2 3">ATCC PRA-207</strain>
    </source>
</reference>
<gene>
    <name evidence="1" type="ORF">FOZ62_021742</name>
    <name evidence="2" type="ORF">FOZ63_023978</name>
</gene>
<keyword evidence="3" id="KW-1185">Reference proteome</keyword>
<proteinExistence type="predicted"/>
<dbReference type="Proteomes" id="UP000574390">
    <property type="component" value="Unassembled WGS sequence"/>
</dbReference>
<sequence length="159" mass="17568">LVTNDKSDCFISLGPSNPEVAADLNEMCKNHEFRVATSSDASEIKDGTYSGEKTGCIKLEIDVKDGTVERLEAEPLSDVAKMLDRLTYFKVGGMLSVIVESSTSPYVRYKFILESKGRDVDLHGPVVGRSNLRDWDCRTPTAAEFKRGHGRSPPRGKKK</sequence>
<feature type="non-terminal residue" evidence="2">
    <location>
        <position position="1"/>
    </location>
</feature>
<dbReference type="Proteomes" id="UP000553632">
    <property type="component" value="Unassembled WGS sequence"/>
</dbReference>
<accession>A0A7J6TL59</accession>
<dbReference type="EMBL" id="JABANM010034773">
    <property type="protein sequence ID" value="KAF4699104.1"/>
    <property type="molecule type" value="Genomic_DNA"/>
</dbReference>
<evidence type="ECO:0000313" key="3">
    <source>
        <dbReference type="Proteomes" id="UP000553632"/>
    </source>
</evidence>
<evidence type="ECO:0000313" key="1">
    <source>
        <dbReference type="EMBL" id="KAF4699104.1"/>
    </source>
</evidence>
<evidence type="ECO:0000313" key="4">
    <source>
        <dbReference type="Proteomes" id="UP000574390"/>
    </source>
</evidence>
<organism evidence="2 3">
    <name type="scientific">Perkinsus olseni</name>
    <name type="common">Perkinsus atlanticus</name>
    <dbReference type="NCBI Taxonomy" id="32597"/>
    <lineage>
        <taxon>Eukaryota</taxon>
        <taxon>Sar</taxon>
        <taxon>Alveolata</taxon>
        <taxon>Perkinsozoa</taxon>
        <taxon>Perkinsea</taxon>
        <taxon>Perkinsida</taxon>
        <taxon>Perkinsidae</taxon>
        <taxon>Perkinsus</taxon>
    </lineage>
</organism>
<dbReference type="EMBL" id="JABANO010009925">
    <property type="protein sequence ID" value="KAF4745993.1"/>
    <property type="molecule type" value="Genomic_DNA"/>
</dbReference>
<feature type="non-terminal residue" evidence="2">
    <location>
        <position position="159"/>
    </location>
</feature>
<name>A0A7J6TL59_PEROL</name>